<keyword evidence="2" id="KW-0677">Repeat</keyword>
<dbReference type="FunFam" id="1.10.10.60:FF:000107">
    <property type="entry name" value="MYB transcription factor"/>
    <property type="match status" value="1"/>
</dbReference>
<dbReference type="GO" id="GO:0043565">
    <property type="term" value="F:sequence-specific DNA binding"/>
    <property type="evidence" value="ECO:0007669"/>
    <property type="project" value="InterPro"/>
</dbReference>
<keyword evidence="5" id="KW-0804">Transcription</keyword>
<dbReference type="PROSITE" id="PS51294">
    <property type="entry name" value="HTH_MYB"/>
    <property type="match status" value="2"/>
</dbReference>
<proteinExistence type="predicted"/>
<evidence type="ECO:0000256" key="6">
    <source>
        <dbReference type="ARBA" id="ARBA00023242"/>
    </source>
</evidence>
<organism evidence="9 10">
    <name type="scientific">Cicer arietinum</name>
    <name type="common">Chickpea</name>
    <name type="synonym">Garbanzo</name>
    <dbReference type="NCBI Taxonomy" id="3827"/>
    <lineage>
        <taxon>Eukaryota</taxon>
        <taxon>Viridiplantae</taxon>
        <taxon>Streptophyta</taxon>
        <taxon>Embryophyta</taxon>
        <taxon>Tracheophyta</taxon>
        <taxon>Spermatophyta</taxon>
        <taxon>Magnoliopsida</taxon>
        <taxon>eudicotyledons</taxon>
        <taxon>Gunneridae</taxon>
        <taxon>Pentapetalae</taxon>
        <taxon>rosids</taxon>
        <taxon>fabids</taxon>
        <taxon>Fabales</taxon>
        <taxon>Fabaceae</taxon>
        <taxon>Papilionoideae</taxon>
        <taxon>50 kb inversion clade</taxon>
        <taxon>NPAAA clade</taxon>
        <taxon>Hologalegina</taxon>
        <taxon>IRL clade</taxon>
        <taxon>Cicereae</taxon>
        <taxon>Cicer</taxon>
    </lineage>
</organism>
<evidence type="ECO:0000313" key="9">
    <source>
        <dbReference type="Proteomes" id="UP000087171"/>
    </source>
</evidence>
<evidence type="ECO:0000256" key="4">
    <source>
        <dbReference type="ARBA" id="ARBA00023125"/>
    </source>
</evidence>
<evidence type="ECO:0000256" key="3">
    <source>
        <dbReference type="ARBA" id="ARBA00023015"/>
    </source>
</evidence>
<dbReference type="eggNOG" id="KOG0048">
    <property type="taxonomic scope" value="Eukaryota"/>
</dbReference>
<keyword evidence="6" id="KW-0539">Nucleus</keyword>
<dbReference type="InterPro" id="IPR044676">
    <property type="entry name" value="EOBI/EOBII-like_plant"/>
</dbReference>
<feature type="domain" description="Myb-like" evidence="7">
    <location>
        <begin position="21"/>
        <end position="73"/>
    </location>
</feature>
<dbReference type="InterPro" id="IPR009057">
    <property type="entry name" value="Homeodomain-like_sf"/>
</dbReference>
<evidence type="ECO:0000259" key="7">
    <source>
        <dbReference type="PROSITE" id="PS50090"/>
    </source>
</evidence>
<keyword evidence="3" id="KW-0805">Transcription regulation</keyword>
<dbReference type="Gene3D" id="1.10.10.60">
    <property type="entry name" value="Homeodomain-like"/>
    <property type="match status" value="2"/>
</dbReference>
<dbReference type="FunFam" id="1.10.10.60:FF:000011">
    <property type="entry name" value="Myb transcription factor"/>
    <property type="match status" value="1"/>
</dbReference>
<dbReference type="KEGG" id="cam:101491696"/>
<dbReference type="Pfam" id="PF00249">
    <property type="entry name" value="Myb_DNA-binding"/>
    <property type="match status" value="2"/>
</dbReference>
<feature type="domain" description="Myb-like" evidence="7">
    <location>
        <begin position="74"/>
        <end position="124"/>
    </location>
</feature>
<accession>A0A1S2XAX3</accession>
<feature type="domain" description="HTH myb-type" evidence="8">
    <location>
        <begin position="21"/>
        <end position="77"/>
    </location>
</feature>
<name>A0A1S2XAX3_CICAR</name>
<sequence>MEEVKGSENNSNITMLQTEDEMDLRRGPWTVDEDLALINYIATHGEGRWNSLARSAGLKRTGKSCRLRWLNYLRPDVRRGNITLEEQLLILELHSRWGNRWSKIAQYLPGRTDNEIKNYWRTRVQKHAKQLKCDVNSKQFKDAMRYLWMPRLVERIQAAASTATTTTTNNNGSPSVTTTITSTNNTMSCNLNTNFEVHSGNTLTPIIMNNNLCGSYVTQSYTPENSSNGSDSFGTQVSPISELNQDYYNVPVGSNNNNNNPNCDYFQQAQQFGFLDCITSPTGLFPQMDFNSVEPNTPWINQGDNFWNDENMLLFQQLNDNM</sequence>
<dbReference type="SMART" id="SM00717">
    <property type="entry name" value="SANT"/>
    <property type="match status" value="2"/>
</dbReference>
<dbReference type="CDD" id="cd00167">
    <property type="entry name" value="SANT"/>
    <property type="match status" value="1"/>
</dbReference>
<dbReference type="InterPro" id="IPR017930">
    <property type="entry name" value="Myb_dom"/>
</dbReference>
<dbReference type="OrthoDB" id="2143914at2759"/>
<reference evidence="10" key="2">
    <citation type="submission" date="2025-08" db="UniProtKB">
        <authorList>
            <consortium name="RefSeq"/>
        </authorList>
    </citation>
    <scope>IDENTIFICATION</scope>
    <source>
        <tissue evidence="10">Etiolated seedlings</tissue>
    </source>
</reference>
<dbReference type="RefSeq" id="XP_004486524.1">
    <property type="nucleotide sequence ID" value="XM_004486467.3"/>
</dbReference>
<dbReference type="GO" id="GO:0003700">
    <property type="term" value="F:DNA-binding transcription factor activity"/>
    <property type="evidence" value="ECO:0007669"/>
    <property type="project" value="InterPro"/>
</dbReference>
<dbReference type="PROSITE" id="PS50090">
    <property type="entry name" value="MYB_LIKE"/>
    <property type="match status" value="2"/>
</dbReference>
<dbReference type="SUPFAM" id="SSF46689">
    <property type="entry name" value="Homeodomain-like"/>
    <property type="match status" value="1"/>
</dbReference>
<gene>
    <name evidence="10" type="primary">LOC101491696</name>
</gene>
<evidence type="ECO:0000259" key="8">
    <source>
        <dbReference type="PROSITE" id="PS51294"/>
    </source>
</evidence>
<evidence type="ECO:0000256" key="1">
    <source>
        <dbReference type="ARBA" id="ARBA00004123"/>
    </source>
</evidence>
<dbReference type="AlphaFoldDB" id="A0A1S2XAX3"/>
<reference evidence="9" key="1">
    <citation type="journal article" date="2013" name="Nat. Biotechnol.">
        <title>Draft genome sequence of chickpea (Cicer arietinum) provides a resource for trait improvement.</title>
        <authorList>
            <person name="Varshney R.K."/>
            <person name="Song C."/>
            <person name="Saxena R.K."/>
            <person name="Azam S."/>
            <person name="Yu S."/>
            <person name="Sharpe A.G."/>
            <person name="Cannon S."/>
            <person name="Baek J."/>
            <person name="Rosen B.D."/>
            <person name="Tar'an B."/>
            <person name="Millan T."/>
            <person name="Zhang X."/>
            <person name="Ramsay L.D."/>
            <person name="Iwata A."/>
            <person name="Wang Y."/>
            <person name="Nelson W."/>
            <person name="Farmer A.D."/>
            <person name="Gaur P.M."/>
            <person name="Soderlund C."/>
            <person name="Penmetsa R.V."/>
            <person name="Xu C."/>
            <person name="Bharti A.K."/>
            <person name="He W."/>
            <person name="Winter P."/>
            <person name="Zhao S."/>
            <person name="Hane J.K."/>
            <person name="Carrasquilla-Garcia N."/>
            <person name="Condie J.A."/>
            <person name="Upadhyaya H.D."/>
            <person name="Luo M.C."/>
            <person name="Thudi M."/>
            <person name="Gowda C.L."/>
            <person name="Singh N.P."/>
            <person name="Lichtenzveig J."/>
            <person name="Gali K.K."/>
            <person name="Rubio J."/>
            <person name="Nadarajan N."/>
            <person name="Dolezel J."/>
            <person name="Bansal K.C."/>
            <person name="Xu X."/>
            <person name="Edwards D."/>
            <person name="Zhang G."/>
            <person name="Kahl G."/>
            <person name="Gil J."/>
            <person name="Singh K.B."/>
            <person name="Datta S.K."/>
            <person name="Jackson S.A."/>
            <person name="Wang J."/>
            <person name="Cook D.R."/>
        </authorList>
    </citation>
    <scope>NUCLEOTIDE SEQUENCE [LARGE SCALE GENOMIC DNA]</scope>
    <source>
        <strain evidence="9">cv. CDC Frontier</strain>
    </source>
</reference>
<evidence type="ECO:0000313" key="10">
    <source>
        <dbReference type="RefSeq" id="XP_004486524.1"/>
    </source>
</evidence>
<dbReference type="GO" id="GO:0005634">
    <property type="term" value="C:nucleus"/>
    <property type="evidence" value="ECO:0007669"/>
    <property type="project" value="UniProtKB-SubCell"/>
</dbReference>
<keyword evidence="4" id="KW-0238">DNA-binding</keyword>
<dbReference type="PANTHER" id="PTHR45675">
    <property type="entry name" value="MYB TRANSCRIPTION FACTOR-RELATED-RELATED"/>
    <property type="match status" value="1"/>
</dbReference>
<keyword evidence="9" id="KW-1185">Reference proteome</keyword>
<dbReference type="Proteomes" id="UP000087171">
    <property type="component" value="Chromosome Ca1"/>
</dbReference>
<feature type="domain" description="HTH myb-type" evidence="8">
    <location>
        <begin position="78"/>
        <end position="128"/>
    </location>
</feature>
<dbReference type="PaxDb" id="3827-XP_004486524.1"/>
<dbReference type="InterPro" id="IPR001005">
    <property type="entry name" value="SANT/Myb"/>
</dbReference>
<dbReference type="PANTHER" id="PTHR45675:SF1">
    <property type="entry name" value="MYB TRANSCRIPTION FACTOR-RELATED"/>
    <property type="match status" value="1"/>
</dbReference>
<evidence type="ECO:0000256" key="2">
    <source>
        <dbReference type="ARBA" id="ARBA00022737"/>
    </source>
</evidence>
<comment type="subcellular location">
    <subcellularLocation>
        <location evidence="1">Nucleus</location>
    </subcellularLocation>
</comment>
<protein>
    <submittedName>
        <fullName evidence="10">Transcription factor MYB108-like</fullName>
    </submittedName>
</protein>
<evidence type="ECO:0000256" key="5">
    <source>
        <dbReference type="ARBA" id="ARBA00023163"/>
    </source>
</evidence>
<dbReference type="GeneID" id="101491696"/>